<dbReference type="NCBIfam" id="TIGR01079">
    <property type="entry name" value="rplX_bact"/>
    <property type="match status" value="1"/>
</dbReference>
<dbReference type="GO" id="GO:0003735">
    <property type="term" value="F:structural constituent of ribosome"/>
    <property type="evidence" value="ECO:0007669"/>
    <property type="project" value="InterPro"/>
</dbReference>
<evidence type="ECO:0000256" key="5">
    <source>
        <dbReference type="ARBA" id="ARBA00035282"/>
    </source>
</evidence>
<dbReference type="GO" id="GO:0006412">
    <property type="term" value="P:translation"/>
    <property type="evidence" value="ECO:0007669"/>
    <property type="project" value="UniProtKB-UniRule"/>
</dbReference>
<keyword evidence="6" id="KW-0694">RNA-binding</keyword>
<evidence type="ECO:0000256" key="4">
    <source>
        <dbReference type="ARBA" id="ARBA00023274"/>
    </source>
</evidence>
<dbReference type="InterPro" id="IPR057264">
    <property type="entry name" value="Ribosomal_uL24_C"/>
</dbReference>
<keyword evidence="4 6" id="KW-0687">Ribonucleoprotein</keyword>
<dbReference type="GO" id="GO:0019843">
    <property type="term" value="F:rRNA binding"/>
    <property type="evidence" value="ECO:0007669"/>
    <property type="project" value="UniProtKB-UniRule"/>
</dbReference>
<geneLocation type="chloroplast" evidence="10"/>
<comment type="subunit">
    <text evidence="6">Part of the 50S ribosomal subunit.</text>
</comment>
<keyword evidence="10" id="KW-0934">Plastid</keyword>
<dbReference type="GeneID" id="33360331"/>
<dbReference type="RefSeq" id="YP_009397896.1">
    <property type="nucleotide sequence ID" value="NC_035289.1"/>
</dbReference>
<dbReference type="PROSITE" id="PS01108">
    <property type="entry name" value="RIBOSOMAL_L24"/>
    <property type="match status" value="1"/>
</dbReference>
<dbReference type="GO" id="GO:0009507">
    <property type="term" value="C:chloroplast"/>
    <property type="evidence" value="ECO:0007669"/>
    <property type="project" value="UniProtKB-SubCell"/>
</dbReference>
<dbReference type="InterPro" id="IPR005824">
    <property type="entry name" value="KOW"/>
</dbReference>
<reference evidence="10" key="1">
    <citation type="journal article" date="2017" name="J. Phycol.">
        <title>Analysis of chloroplast genomes and a supermatrix inform reclassification of the Rhodomelaceae (Rhodophyta).</title>
        <authorList>
            <person name="Diaz-Tapia P."/>
            <person name="Maggs C.A."/>
            <person name="West J.A."/>
            <person name="Verbruggen H."/>
        </authorList>
    </citation>
    <scope>NUCLEOTIDE SEQUENCE</scope>
    <source>
        <strain evidence="10">PD1151</strain>
    </source>
</reference>
<dbReference type="InterPro" id="IPR008991">
    <property type="entry name" value="Translation_prot_SH3-like_sf"/>
</dbReference>
<organism evidence="10">
    <name type="scientific">Sonderella linearis</name>
    <dbReference type="NCBI Taxonomy" id="110477"/>
    <lineage>
        <taxon>Eukaryota</taxon>
        <taxon>Rhodophyta</taxon>
        <taxon>Florideophyceae</taxon>
        <taxon>Rhodymeniophycidae</taxon>
        <taxon>Ceramiales</taxon>
        <taxon>Rhodomelaceae</taxon>
        <taxon>Sonderella</taxon>
    </lineage>
</organism>
<dbReference type="SUPFAM" id="SSF50104">
    <property type="entry name" value="Translation proteins SH3-like domain"/>
    <property type="match status" value="1"/>
</dbReference>
<dbReference type="AlphaFoldDB" id="A0A1Z1MMK8"/>
<keyword evidence="6" id="KW-0699">rRNA-binding</keyword>
<dbReference type="InterPro" id="IPR014722">
    <property type="entry name" value="Rib_uL2_dom2"/>
</dbReference>
<dbReference type="InterPro" id="IPR005825">
    <property type="entry name" value="Ribosomal_uL24_CS"/>
</dbReference>
<evidence type="ECO:0000256" key="7">
    <source>
        <dbReference type="RuleBase" id="RU003477"/>
    </source>
</evidence>
<keyword evidence="3 6" id="KW-0689">Ribosomal protein</keyword>
<dbReference type="Pfam" id="PF17136">
    <property type="entry name" value="ribosomal_L24"/>
    <property type="match status" value="1"/>
</dbReference>
<accession>A0A1Z1MMK8</accession>
<evidence type="ECO:0000256" key="1">
    <source>
        <dbReference type="ARBA" id="ARBA00004072"/>
    </source>
</evidence>
<feature type="domain" description="KOW" evidence="8">
    <location>
        <begin position="13"/>
        <end position="38"/>
    </location>
</feature>
<dbReference type="CDD" id="cd06089">
    <property type="entry name" value="KOW_RPL26"/>
    <property type="match status" value="1"/>
</dbReference>
<feature type="domain" description="Large ribosomal subunit protein uL24 C-terminal" evidence="9">
    <location>
        <begin position="45"/>
        <end position="79"/>
    </location>
</feature>
<comment type="similarity">
    <text evidence="2 6 7">Belongs to the universal ribosomal protein uL24 family.</text>
</comment>
<sequence>MNITKYKIKGKIGDDVNIISGKYKGQRGKIKKVLLKKNYLVIENINLKTKHIKPKQAENKGEVIQIEGPIHYSNIRLISK</sequence>
<protein>
    <recommendedName>
        <fullName evidence="5 6">Large ribosomal subunit protein uL24c</fullName>
    </recommendedName>
</protein>
<evidence type="ECO:0000259" key="9">
    <source>
        <dbReference type="Pfam" id="PF17136"/>
    </source>
</evidence>
<dbReference type="InterPro" id="IPR041988">
    <property type="entry name" value="Ribosomal_uL24_KOW"/>
</dbReference>
<dbReference type="GO" id="GO:0005840">
    <property type="term" value="C:ribosome"/>
    <property type="evidence" value="ECO:0007669"/>
    <property type="project" value="UniProtKB-KW"/>
</dbReference>
<keyword evidence="10" id="KW-0150">Chloroplast</keyword>
<dbReference type="GO" id="GO:1990904">
    <property type="term" value="C:ribonucleoprotein complex"/>
    <property type="evidence" value="ECO:0007669"/>
    <property type="project" value="UniProtKB-KW"/>
</dbReference>
<evidence type="ECO:0000256" key="2">
    <source>
        <dbReference type="ARBA" id="ARBA00010618"/>
    </source>
</evidence>
<dbReference type="InterPro" id="IPR003256">
    <property type="entry name" value="Ribosomal_uL24"/>
</dbReference>
<evidence type="ECO:0000259" key="8">
    <source>
        <dbReference type="Pfam" id="PF00467"/>
    </source>
</evidence>
<dbReference type="PANTHER" id="PTHR12903">
    <property type="entry name" value="MITOCHONDRIAL RIBOSOMAL PROTEIN L24"/>
    <property type="match status" value="1"/>
</dbReference>
<comment type="function">
    <text evidence="1 6">One of two assembly initiator proteins, it binds directly to the 5'-end of the 23S rRNA, where it nucleates assembly of the 50S subunit.</text>
</comment>
<dbReference type="Gene3D" id="2.30.30.30">
    <property type="match status" value="1"/>
</dbReference>
<dbReference type="EMBL" id="MF101445">
    <property type="protein sequence ID" value="ARW67082.1"/>
    <property type="molecule type" value="Genomic_DNA"/>
</dbReference>
<proteinExistence type="inferred from homology"/>
<dbReference type="HAMAP" id="MF_01326_B">
    <property type="entry name" value="Ribosomal_uL24_B"/>
    <property type="match status" value="1"/>
</dbReference>
<gene>
    <name evidence="6 10" type="primary">rpl24</name>
</gene>
<evidence type="ECO:0000256" key="6">
    <source>
        <dbReference type="HAMAP-Rule" id="MF_01326"/>
    </source>
</evidence>
<evidence type="ECO:0000256" key="3">
    <source>
        <dbReference type="ARBA" id="ARBA00022980"/>
    </source>
</evidence>
<evidence type="ECO:0000313" key="10">
    <source>
        <dbReference type="EMBL" id="ARW67082.1"/>
    </source>
</evidence>
<dbReference type="Pfam" id="PF00467">
    <property type="entry name" value="KOW"/>
    <property type="match status" value="1"/>
</dbReference>
<comment type="subcellular location">
    <subcellularLocation>
        <location evidence="6">Plastid</location>
        <location evidence="6">Chloroplast</location>
    </subcellularLocation>
</comment>
<name>A0A1Z1MMK8_9FLOR</name>